<evidence type="ECO:0000256" key="3">
    <source>
        <dbReference type="RuleBase" id="RU000363"/>
    </source>
</evidence>
<dbReference type="PRINTS" id="PR00080">
    <property type="entry name" value="SDRFAMILY"/>
</dbReference>
<evidence type="ECO:0000313" key="5">
    <source>
        <dbReference type="Proteomes" id="UP000007812"/>
    </source>
</evidence>
<reference evidence="4 5" key="1">
    <citation type="journal article" date="2011" name="J. Bacteriol.">
        <title>Complete genome sequence of Metallosphaera cuprina, a metal sulfide-oxidizing archaeon from a hot spring.</title>
        <authorList>
            <person name="Liu L.J."/>
            <person name="You X.Y."/>
            <person name="Zheng H."/>
            <person name="Wang S."/>
            <person name="Jiang C.Y."/>
            <person name="Liu S.J."/>
        </authorList>
    </citation>
    <scope>NUCLEOTIDE SEQUENCE [LARGE SCALE GENOMIC DNA]</scope>
    <source>
        <strain evidence="4 5">Ar-4</strain>
    </source>
</reference>
<keyword evidence="2" id="KW-0560">Oxidoreductase</keyword>
<dbReference type="GO" id="GO:0016491">
    <property type="term" value="F:oxidoreductase activity"/>
    <property type="evidence" value="ECO:0007669"/>
    <property type="project" value="UniProtKB-KW"/>
</dbReference>
<evidence type="ECO:0000256" key="1">
    <source>
        <dbReference type="ARBA" id="ARBA00006484"/>
    </source>
</evidence>
<dbReference type="PRINTS" id="PR00081">
    <property type="entry name" value="GDHRDH"/>
</dbReference>
<accession>F4G062</accession>
<dbReference type="RefSeq" id="WP_013737059.1">
    <property type="nucleotide sequence ID" value="NC_015435.1"/>
</dbReference>
<protein>
    <submittedName>
        <fullName evidence="4">Short-chain dehydrogenase/reductase SDR</fullName>
    </submittedName>
</protein>
<dbReference type="Proteomes" id="UP000007812">
    <property type="component" value="Chromosome"/>
</dbReference>
<dbReference type="InterPro" id="IPR036291">
    <property type="entry name" value="NAD(P)-bd_dom_sf"/>
</dbReference>
<dbReference type="CDD" id="cd05233">
    <property type="entry name" value="SDR_c"/>
    <property type="match status" value="1"/>
</dbReference>
<evidence type="ECO:0000313" key="4">
    <source>
        <dbReference type="EMBL" id="AEB94561.1"/>
    </source>
</evidence>
<sequence>MLALVTGASKGIGFETVKLLMREGYEVVSTSRSMPELGDHRFKLDVSNRDEVESLINKISQEIGQIDVVVNNAGFGIYGSFLETSLSEEEYMVRTNFLGPIYVTKAVYKDMVKRRSGSIVNVVSEAAYVNSPFLLVYSSTKAGLASFTNGLWVEARKYGIKVSGVYPGPVKTNFSSHPSFKGREITPKFSIEPERVAKAILKGIKTGKREIYVPSKLKLDPYFLKLANVMQDITYRLVDKFSL</sequence>
<comment type="similarity">
    <text evidence="1 3">Belongs to the short-chain dehydrogenases/reductases (SDR) family.</text>
</comment>
<dbReference type="Pfam" id="PF00106">
    <property type="entry name" value="adh_short"/>
    <property type="match status" value="1"/>
</dbReference>
<gene>
    <name evidence="4" type="ordered locus">Mcup_0453</name>
</gene>
<organism evidence="4 5">
    <name type="scientific">Metallosphaera cuprina (strain Ar-4)</name>
    <dbReference type="NCBI Taxonomy" id="1006006"/>
    <lineage>
        <taxon>Archaea</taxon>
        <taxon>Thermoproteota</taxon>
        <taxon>Thermoprotei</taxon>
        <taxon>Sulfolobales</taxon>
        <taxon>Sulfolobaceae</taxon>
        <taxon>Metallosphaera</taxon>
    </lineage>
</organism>
<dbReference type="SUPFAM" id="SSF51735">
    <property type="entry name" value="NAD(P)-binding Rossmann-fold domains"/>
    <property type="match status" value="1"/>
</dbReference>
<dbReference type="InterPro" id="IPR002347">
    <property type="entry name" value="SDR_fam"/>
</dbReference>
<evidence type="ECO:0000256" key="2">
    <source>
        <dbReference type="ARBA" id="ARBA00023002"/>
    </source>
</evidence>
<dbReference type="EMBL" id="CP002656">
    <property type="protein sequence ID" value="AEB94561.1"/>
    <property type="molecule type" value="Genomic_DNA"/>
</dbReference>
<name>F4G062_METCR</name>
<dbReference type="STRING" id="1006006.Mcup_0453"/>
<dbReference type="eggNOG" id="arCOG01263">
    <property type="taxonomic scope" value="Archaea"/>
</dbReference>
<dbReference type="PANTHER" id="PTHR44196:SF1">
    <property type="entry name" value="DEHYDROGENASE_REDUCTASE SDR FAMILY MEMBER 7B"/>
    <property type="match status" value="1"/>
</dbReference>
<dbReference type="AlphaFoldDB" id="F4G062"/>
<proteinExistence type="inferred from homology"/>
<dbReference type="HOGENOM" id="CLU_010194_2_1_2"/>
<dbReference type="PANTHER" id="PTHR44196">
    <property type="entry name" value="DEHYDROGENASE/REDUCTASE SDR FAMILY MEMBER 7B"/>
    <property type="match status" value="1"/>
</dbReference>
<dbReference type="GeneID" id="10492647"/>
<dbReference type="KEGG" id="mcn:Mcup_0453"/>
<dbReference type="Gene3D" id="3.40.50.720">
    <property type="entry name" value="NAD(P)-binding Rossmann-like Domain"/>
    <property type="match status" value="1"/>
</dbReference>
<dbReference type="PATRIC" id="fig|1006006.8.peg.456"/>
<keyword evidence="5" id="KW-1185">Reference proteome</keyword>
<dbReference type="GO" id="GO:0016020">
    <property type="term" value="C:membrane"/>
    <property type="evidence" value="ECO:0007669"/>
    <property type="project" value="TreeGrafter"/>
</dbReference>